<evidence type="ECO:0000256" key="1">
    <source>
        <dbReference type="SAM" id="Phobius"/>
    </source>
</evidence>
<dbReference type="EMBL" id="FOZZ01000005">
    <property type="protein sequence ID" value="SFS79480.1"/>
    <property type="molecule type" value="Genomic_DNA"/>
</dbReference>
<keyword evidence="1" id="KW-0812">Transmembrane</keyword>
<feature type="transmembrane region" description="Helical" evidence="1">
    <location>
        <begin position="38"/>
        <end position="57"/>
    </location>
</feature>
<keyword evidence="1" id="KW-1133">Transmembrane helix</keyword>
<accession>A0A1I6SRE3</accession>
<organism evidence="2 3">
    <name type="scientific">Sphingobacterium wenxiniae</name>
    <dbReference type="NCBI Taxonomy" id="683125"/>
    <lineage>
        <taxon>Bacteria</taxon>
        <taxon>Pseudomonadati</taxon>
        <taxon>Bacteroidota</taxon>
        <taxon>Sphingobacteriia</taxon>
        <taxon>Sphingobacteriales</taxon>
        <taxon>Sphingobacteriaceae</taxon>
        <taxon>Sphingobacterium</taxon>
    </lineage>
</organism>
<dbReference type="RefSeq" id="WP_093365108.1">
    <property type="nucleotide sequence ID" value="NZ_FOZZ01000005.1"/>
</dbReference>
<keyword evidence="1" id="KW-0472">Membrane</keyword>
<protein>
    <submittedName>
        <fullName evidence="2">Uncharacterized protein</fullName>
    </submittedName>
</protein>
<dbReference type="STRING" id="683125.SAMN05660206_10544"/>
<gene>
    <name evidence="2" type="ORF">SAMN05660206_10544</name>
</gene>
<feature type="transmembrane region" description="Helical" evidence="1">
    <location>
        <begin position="69"/>
        <end position="91"/>
    </location>
</feature>
<feature type="transmembrane region" description="Helical" evidence="1">
    <location>
        <begin position="111"/>
        <end position="138"/>
    </location>
</feature>
<dbReference type="OrthoDB" id="954677at2"/>
<name>A0A1I6SRE3_9SPHI</name>
<reference evidence="2 3" key="1">
    <citation type="submission" date="2016-10" db="EMBL/GenBank/DDBJ databases">
        <authorList>
            <person name="de Groot N.N."/>
        </authorList>
    </citation>
    <scope>NUCLEOTIDE SEQUENCE [LARGE SCALE GENOMIC DNA]</scope>
    <source>
        <strain evidence="2 3">DSM 22789</strain>
    </source>
</reference>
<dbReference type="Proteomes" id="UP000198785">
    <property type="component" value="Unassembled WGS sequence"/>
</dbReference>
<evidence type="ECO:0000313" key="3">
    <source>
        <dbReference type="Proteomes" id="UP000198785"/>
    </source>
</evidence>
<evidence type="ECO:0000313" key="2">
    <source>
        <dbReference type="EMBL" id="SFS79480.1"/>
    </source>
</evidence>
<proteinExistence type="predicted"/>
<dbReference type="AlphaFoldDB" id="A0A1I6SRE3"/>
<keyword evidence="3" id="KW-1185">Reference proteome</keyword>
<sequence>MNIEQLKTEWQQFPSPHKSKKQLWSMTRIINHPDLYRIRVQFVMEVIAISLFCFIYYDAFDGQNKPLWANVLLLCSITIYLVQRIMAWFYLRSTYHNQNLKANLNHFVKRLRWISLLSLSTYILFMTAVVTFFLSSIIFTPTKLTGLILIIIATAWGGFSSLKLWRKRITGIQAVLRGYEEEFHT</sequence>
<feature type="transmembrane region" description="Helical" evidence="1">
    <location>
        <begin position="144"/>
        <end position="165"/>
    </location>
</feature>